<evidence type="ECO:0008006" key="3">
    <source>
        <dbReference type="Google" id="ProtNLM"/>
    </source>
</evidence>
<keyword evidence="2" id="KW-1185">Reference proteome</keyword>
<organism evidence="1 2">
    <name type="scientific">Endozoicomonas gorgoniicola</name>
    <dbReference type="NCBI Taxonomy" id="1234144"/>
    <lineage>
        <taxon>Bacteria</taxon>
        <taxon>Pseudomonadati</taxon>
        <taxon>Pseudomonadota</taxon>
        <taxon>Gammaproteobacteria</taxon>
        <taxon>Oceanospirillales</taxon>
        <taxon>Endozoicomonadaceae</taxon>
        <taxon>Endozoicomonas</taxon>
    </lineage>
</organism>
<gene>
    <name evidence="1" type="ORF">NX722_08005</name>
</gene>
<sequence>MAEPAPVTLLSFLEAVIAGVKKRLPALKACDLHGGRFDASELKRLGKTAPAIYLAALAVPGNTALGDGRRHVELQLTAFVVAKDLPGLPRDRAVLNLVESLMLLIPDNLWGLQGQCSIPQRLDARNLYSGTLDSTRTALWGVSWRQVVNLGDSIWNESGVLPKEVYVGIEPDTGTGNEHEYERVV</sequence>
<evidence type="ECO:0000313" key="1">
    <source>
        <dbReference type="EMBL" id="MCW7552593.1"/>
    </source>
</evidence>
<comment type="caution">
    <text evidence="1">The sequence shown here is derived from an EMBL/GenBank/DDBJ whole genome shotgun (WGS) entry which is preliminary data.</text>
</comment>
<reference evidence="1 2" key="1">
    <citation type="submission" date="2022-10" db="EMBL/GenBank/DDBJ databases">
        <title>High-quality genome sequences of two octocoral-associated bacteria, Endozoicomonas euniceicola EF212 and Endozoicomonas gorgoniicola PS125.</title>
        <authorList>
            <person name="Chiou Y.-J."/>
            <person name="Chen Y.-H."/>
        </authorList>
    </citation>
    <scope>NUCLEOTIDE SEQUENCE [LARGE SCALE GENOMIC DNA]</scope>
    <source>
        <strain evidence="1 2">PS125</strain>
    </source>
</reference>
<name>A0ABT3MTB8_9GAMM</name>
<dbReference type="RefSeq" id="WP_262567545.1">
    <property type="nucleotide sequence ID" value="NZ_JAPFCC010000001.1"/>
</dbReference>
<dbReference type="Proteomes" id="UP001209854">
    <property type="component" value="Unassembled WGS sequence"/>
</dbReference>
<accession>A0ABT3MTB8</accession>
<evidence type="ECO:0000313" key="2">
    <source>
        <dbReference type="Proteomes" id="UP001209854"/>
    </source>
</evidence>
<proteinExistence type="predicted"/>
<protein>
    <recommendedName>
        <fullName evidence="3">DUF1834 family protein</fullName>
    </recommendedName>
</protein>
<dbReference type="EMBL" id="JAPFCC010000001">
    <property type="protein sequence ID" value="MCW7552593.1"/>
    <property type="molecule type" value="Genomic_DNA"/>
</dbReference>